<evidence type="ECO:0000256" key="5">
    <source>
        <dbReference type="ARBA" id="ARBA00022741"/>
    </source>
</evidence>
<dbReference type="InterPro" id="IPR003439">
    <property type="entry name" value="ABC_transporter-like_ATP-bd"/>
</dbReference>
<dbReference type="FunFam" id="3.40.50.300:FF:003492">
    <property type="entry name" value="AGAP012735-PA"/>
    <property type="match status" value="1"/>
</dbReference>
<feature type="transmembrane region" description="Helical" evidence="11">
    <location>
        <begin position="634"/>
        <end position="655"/>
    </location>
</feature>
<evidence type="ECO:0000256" key="1">
    <source>
        <dbReference type="ARBA" id="ARBA00004141"/>
    </source>
</evidence>
<keyword evidence="5" id="KW-0547">Nucleotide-binding</keyword>
<sequence length="2031" mass="223705">MSSWCGNEPWGPYSNDTLDFTPCFREVALETVIPLSFIVLTLTICGARPLLAQCVPACPQDTGEASPLEIQQQDIDNQHYHRSTNTNGPPKHHNHLPHVMNGYSHSYGTSPHNISTTNNNHINTIASGGAGPLAGATHGNINTRSSGGYIHSASRAKKITSIDSDPLEDAGLLLEPKAYPDRDPRPESFVNHPTTSDIVVILLSMIQALLFLALVIVRWRFLELGGRHGQPGHIHLPAYRFTMPVAQAIAWSYACVLCILAAFTRHIVRPSRIRRMLIVYALFTMVNALLRLRTSYRCFHNDEADLPPEEITPEMHRRLMAEYALSIVNAAVVSIFSFVILTTARGPQIEFEKRPVSSEANASFFRWISYNWMNDLMWEGSEHPLELEDLPSLTDQMRARPMYRIFARTREYVHGKLQSSLLWRIYITNKRDLWINFAFGAISSITSFGVPYFLQKLLVYIEDPEKQGPQELAYLYVFGMLVSDMIKSITFGQNLYYGRRMDIRLRAMLSAEVYAKALRRKDMTGIISSASTAQGSRRGMRSDTGMITNLMAVDANRVSSLTSSLFFLYTCPFEIIIATVMLYNVLGLSAFVGIGVMLLTFPAHHFAAKKYAKIQEQLMETRDRRVRDQELRRFVRLYIINTIFTLLWFGSPILMTVMSFTSYTKLEHQTLTSSVAFTSMAIFILLTGPMNVIPSMAIEVLEALVSVKRIEAFLNEDEIWKYTAGTGVAGSPEVPRDAGSAPHPSDPNGFMAANTASNINGHVGVNGAGSNVQSPSMGLQTPMQGSGSNALALNTIGFTNATFQWHTKVGQRKASSGRGNEHAATQARRFAGTTYGAIPSTPAAASASRSCSNNSSAFMLNDITLNFPVGKLSLVCGATGSGKTSLLMALLREMDLISGQVNMPLPTTKILDPTTGYIPNTIAYVSQYPWLQQASIRENILFGSRFEAERYKHVLEACALIPDLAVFEHGDLTEIGEKGITLSGGQKQRVALARAVYSRAQHILFDDCLSAVDAHTARHMFEKCLMGPIVHGRTRILVTHHVRLCLRDATYVALLKDGNLALSGSPVKLIRSGLLSEILERNNGMTENEQDTSSSSTLGVGMNGLGGGMGFNGVNGDPALAASQGGLARVPASKDPSTRTPVGSPKLRTNSKEAKRLVEEEARSKGKVKMLVYNIYMKACGGSGFWLILVFMVLGVRLLDILEIVWLKIWSSAYPSIKSASTLATAAAGMATTQGPVSIPKILFSLSAGGGASVFRPWNSSGPEGDGGDEDTEPMDLDYYIGIYSLIAMMAVFLTIVRMFWQLYGSLRASRSLYEELLASIVRAPIRFFDTTPVGRLINRFSKDFEVIDGQMMPKMALMLINISGVLGIILLISLVTPGFLIAAAFIALAYCFVGAYYISSSRELKRIESVTKSPLYSHFGETLVGVSTIRAFGVESRFMEDVLVKLDNNNAPYYFLWMCNRWLNIRVDFIGAMVSFTAGILILRNLEDLDAGWAGLSLGSAMNFMGLIYWLVRIYTEMEMSLNSVERVHEYLQLPKEPPAIIEGSRPPAGWPYDGTINIQGLTMQYAPDLGPVLHNITINIRPREKIGIVGRTGSGKSTLALSLFRFMEPMSGSIIIDGIDISKIGLEDLRRSLTIIPQDAVLFNGTIRSNLDPFQEHADHEIWEALRRVHLVKARGSRSGSASSSTMSLGGRVYYPTQSQENELLYQHHPSIHHHMPNHHEDSHLPHPHSHHDQGHGDSQSQYLHPHLHHTHPYGAMADPQGALAAVDYGSQLADDPFHPPTLLSPVNGGSRSPVLSQDHVETMSTRTTTTASMVSPLLVTAEPTVSTPLLAHTINNTMNGFHPHDPTALGAASLLCSPLNPQNCERNSSINGGLRPCSNNGNYSASPMGSPVLAPEQVDPFESLDSPVSDGGHNFSQGQRQLLCMARALLRQSKVIIMDEATASVDLATDEKIQTTIRNELGDSTLITVAHRLRTIMDYDRVLVLELGRVVEFDSPINLITNHSSRFRDMVEKSGECETLFEMAYRAY</sequence>
<keyword evidence="7 11" id="KW-1133">Transmembrane helix</keyword>
<feature type="region of interest" description="Disordered" evidence="10">
    <location>
        <begin position="762"/>
        <end position="785"/>
    </location>
</feature>
<dbReference type="SUPFAM" id="SSF52540">
    <property type="entry name" value="P-loop containing nucleoside triphosphate hydrolases"/>
    <property type="match status" value="2"/>
</dbReference>
<evidence type="ECO:0000256" key="2">
    <source>
        <dbReference type="ARBA" id="ARBA00022448"/>
    </source>
</evidence>
<evidence type="ECO:0000256" key="7">
    <source>
        <dbReference type="ARBA" id="ARBA00022989"/>
    </source>
</evidence>
<evidence type="ECO:0000313" key="14">
    <source>
        <dbReference type="EMBL" id="KAF9582884.1"/>
    </source>
</evidence>
<comment type="subcellular location">
    <subcellularLocation>
        <location evidence="1">Membrane</location>
        <topology evidence="1">Multi-pass membrane protein</topology>
    </subcellularLocation>
</comment>
<reference evidence="14" key="1">
    <citation type="journal article" date="2020" name="Fungal Divers.">
        <title>Resolving the Mortierellaceae phylogeny through synthesis of multi-gene phylogenetics and phylogenomics.</title>
        <authorList>
            <person name="Vandepol N."/>
            <person name="Liber J."/>
            <person name="Desiro A."/>
            <person name="Na H."/>
            <person name="Kennedy M."/>
            <person name="Barry K."/>
            <person name="Grigoriev I.V."/>
            <person name="Miller A.N."/>
            <person name="O'Donnell K."/>
            <person name="Stajich J.E."/>
            <person name="Bonito G."/>
        </authorList>
    </citation>
    <scope>NUCLEOTIDE SEQUENCE</scope>
    <source>
        <strain evidence="14">KOD1015</strain>
    </source>
</reference>
<feature type="transmembrane region" description="Helical" evidence="11">
    <location>
        <begin position="474"/>
        <end position="497"/>
    </location>
</feature>
<feature type="transmembrane region" description="Helical" evidence="11">
    <location>
        <begin position="547"/>
        <end position="569"/>
    </location>
</feature>
<dbReference type="SMART" id="SM00382">
    <property type="entry name" value="AAA"/>
    <property type="match status" value="2"/>
</dbReference>
<feature type="transmembrane region" description="Helical" evidence="11">
    <location>
        <begin position="1380"/>
        <end position="1399"/>
    </location>
</feature>
<dbReference type="GO" id="GO:0140359">
    <property type="term" value="F:ABC-type transporter activity"/>
    <property type="evidence" value="ECO:0007669"/>
    <property type="project" value="InterPro"/>
</dbReference>
<feature type="compositionally biased region" description="Polar residues" evidence="10">
    <location>
        <begin position="768"/>
        <end position="785"/>
    </location>
</feature>
<keyword evidence="3 11" id="KW-0812">Transmembrane</keyword>
<protein>
    <recommendedName>
        <fullName evidence="16">ATP-binding cassette, subfamily B</fullName>
    </recommendedName>
</protein>
<dbReference type="PANTHER" id="PTHR24223">
    <property type="entry name" value="ATP-BINDING CASSETTE SUB-FAMILY C"/>
    <property type="match status" value="1"/>
</dbReference>
<dbReference type="InterPro" id="IPR011527">
    <property type="entry name" value="ABC1_TM_dom"/>
</dbReference>
<feature type="transmembrane region" description="Helical" evidence="11">
    <location>
        <begin position="575"/>
        <end position="601"/>
    </location>
</feature>
<feature type="transmembrane region" description="Helical" evidence="11">
    <location>
        <begin position="1356"/>
        <end position="1374"/>
    </location>
</feature>
<keyword evidence="4" id="KW-0677">Repeat</keyword>
<comment type="caution">
    <text evidence="14">The sequence shown here is derived from an EMBL/GenBank/DDBJ whole genome shotgun (WGS) entry which is preliminary data.</text>
</comment>
<name>A0A9P6FWP8_9FUNG</name>
<dbReference type="InterPro" id="IPR036640">
    <property type="entry name" value="ABC1_TM_sf"/>
</dbReference>
<feature type="transmembrane region" description="Helical" evidence="11">
    <location>
        <begin position="433"/>
        <end position="454"/>
    </location>
</feature>
<dbReference type="SUPFAM" id="SSF90123">
    <property type="entry name" value="ABC transporter transmembrane region"/>
    <property type="match status" value="2"/>
</dbReference>
<dbReference type="EMBL" id="JAABOA010000889">
    <property type="protein sequence ID" value="KAF9582884.1"/>
    <property type="molecule type" value="Genomic_DNA"/>
</dbReference>
<feature type="transmembrane region" description="Helical" evidence="11">
    <location>
        <begin position="1279"/>
        <end position="1301"/>
    </location>
</feature>
<dbReference type="Pfam" id="PF00664">
    <property type="entry name" value="ABC_membrane"/>
    <property type="match status" value="2"/>
</dbReference>
<dbReference type="InterPro" id="IPR050173">
    <property type="entry name" value="ABC_transporter_C-like"/>
</dbReference>
<evidence type="ECO:0008006" key="16">
    <source>
        <dbReference type="Google" id="ProtNLM"/>
    </source>
</evidence>
<keyword evidence="15" id="KW-1185">Reference proteome</keyword>
<keyword evidence="6" id="KW-0067">ATP-binding</keyword>
<feature type="transmembrane region" description="Helical" evidence="11">
    <location>
        <begin position="198"/>
        <end position="221"/>
    </location>
</feature>
<dbReference type="PROSITE" id="PS50929">
    <property type="entry name" value="ABC_TM1F"/>
    <property type="match status" value="2"/>
</dbReference>
<feature type="domain" description="ABC transmembrane type-1" evidence="13">
    <location>
        <begin position="434"/>
        <end position="625"/>
    </location>
</feature>
<proteinExistence type="predicted"/>
<dbReference type="PANTHER" id="PTHR24223:SF353">
    <property type="entry name" value="ABC TRANSPORTER ATP-BINDING PROTEIN_PERMEASE VMR1-RELATED"/>
    <property type="match status" value="1"/>
</dbReference>
<keyword evidence="9" id="KW-0325">Glycoprotein</keyword>
<feature type="region of interest" description="Disordered" evidence="10">
    <location>
        <begin position="1714"/>
        <end position="1759"/>
    </location>
</feature>
<dbReference type="GO" id="GO:0005524">
    <property type="term" value="F:ATP binding"/>
    <property type="evidence" value="ECO:0007669"/>
    <property type="project" value="UniProtKB-KW"/>
</dbReference>
<feature type="domain" description="ABC transporter" evidence="12">
    <location>
        <begin position="1558"/>
        <end position="2015"/>
    </location>
</feature>
<evidence type="ECO:0000313" key="15">
    <source>
        <dbReference type="Proteomes" id="UP000780801"/>
    </source>
</evidence>
<feature type="domain" description="ABC transmembrane type-1" evidence="13">
    <location>
        <begin position="1220"/>
        <end position="1521"/>
    </location>
</feature>
<dbReference type="InterPro" id="IPR017871">
    <property type="entry name" value="ABC_transporter-like_CS"/>
</dbReference>
<evidence type="ECO:0000256" key="3">
    <source>
        <dbReference type="ARBA" id="ARBA00022692"/>
    </source>
</evidence>
<dbReference type="Gene3D" id="3.40.50.300">
    <property type="entry name" value="P-loop containing nucleotide triphosphate hydrolases"/>
    <property type="match status" value="3"/>
</dbReference>
<organism evidence="14 15">
    <name type="scientific">Lunasporangiospora selenospora</name>
    <dbReference type="NCBI Taxonomy" id="979761"/>
    <lineage>
        <taxon>Eukaryota</taxon>
        <taxon>Fungi</taxon>
        <taxon>Fungi incertae sedis</taxon>
        <taxon>Mucoromycota</taxon>
        <taxon>Mortierellomycotina</taxon>
        <taxon>Mortierellomycetes</taxon>
        <taxon>Mortierellales</taxon>
        <taxon>Mortierellaceae</taxon>
        <taxon>Lunasporangiospora</taxon>
    </lineage>
</organism>
<dbReference type="InterPro" id="IPR027417">
    <property type="entry name" value="P-loop_NTPase"/>
</dbReference>
<feature type="domain" description="ABC transporter" evidence="12">
    <location>
        <begin position="842"/>
        <end position="1082"/>
    </location>
</feature>
<keyword evidence="8 11" id="KW-0472">Membrane</keyword>
<feature type="region of interest" description="Disordered" evidence="10">
    <location>
        <begin position="1779"/>
        <end position="1798"/>
    </location>
</feature>
<evidence type="ECO:0000256" key="8">
    <source>
        <dbReference type="ARBA" id="ARBA00023136"/>
    </source>
</evidence>
<dbReference type="GO" id="GO:0000329">
    <property type="term" value="C:fungal-type vacuole membrane"/>
    <property type="evidence" value="ECO:0007669"/>
    <property type="project" value="TreeGrafter"/>
</dbReference>
<feature type="region of interest" description="Disordered" evidence="10">
    <location>
        <begin position="1125"/>
        <end position="1153"/>
    </location>
</feature>
<evidence type="ECO:0000259" key="13">
    <source>
        <dbReference type="PROSITE" id="PS50929"/>
    </source>
</evidence>
<feature type="transmembrane region" description="Helical" evidence="11">
    <location>
        <begin position="675"/>
        <end position="693"/>
    </location>
</feature>
<evidence type="ECO:0000256" key="4">
    <source>
        <dbReference type="ARBA" id="ARBA00022737"/>
    </source>
</evidence>
<evidence type="ECO:0000256" key="11">
    <source>
        <dbReference type="SAM" id="Phobius"/>
    </source>
</evidence>
<dbReference type="CDD" id="cd18596">
    <property type="entry name" value="ABC_6TM_VMR1_D1_like"/>
    <property type="match status" value="1"/>
</dbReference>
<dbReference type="CDD" id="cd03250">
    <property type="entry name" value="ABCC_MRP_domain1"/>
    <property type="match status" value="1"/>
</dbReference>
<feature type="transmembrane region" description="Helical" evidence="11">
    <location>
        <begin position="1175"/>
        <end position="1199"/>
    </location>
</feature>
<dbReference type="Proteomes" id="UP000780801">
    <property type="component" value="Unassembled WGS sequence"/>
</dbReference>
<accession>A0A9P6FWP8</accession>
<dbReference type="PROSITE" id="PS00211">
    <property type="entry name" value="ABC_TRANSPORTER_1"/>
    <property type="match status" value="2"/>
</dbReference>
<feature type="transmembrane region" description="Helical" evidence="11">
    <location>
        <begin position="1468"/>
        <end position="1487"/>
    </location>
</feature>
<feature type="compositionally biased region" description="Basic and acidic residues" evidence="10">
    <location>
        <begin position="1720"/>
        <end position="1738"/>
    </location>
</feature>
<dbReference type="Gene3D" id="1.20.1560.10">
    <property type="entry name" value="ABC transporter type 1, transmembrane domain"/>
    <property type="match status" value="2"/>
</dbReference>
<keyword evidence="2" id="KW-0813">Transport</keyword>
<dbReference type="FunFam" id="3.40.50.300:FF:000825">
    <property type="entry name" value="ABC bile acid transporter"/>
    <property type="match status" value="1"/>
</dbReference>
<feature type="transmembrane region" description="Helical" evidence="11">
    <location>
        <begin position="241"/>
        <end position="263"/>
    </location>
</feature>
<evidence type="ECO:0000256" key="6">
    <source>
        <dbReference type="ARBA" id="ARBA00022840"/>
    </source>
</evidence>
<evidence type="ECO:0000259" key="12">
    <source>
        <dbReference type="PROSITE" id="PS50893"/>
    </source>
</evidence>
<evidence type="ECO:0000256" key="10">
    <source>
        <dbReference type="SAM" id="MobiDB-lite"/>
    </source>
</evidence>
<dbReference type="CDD" id="cd18604">
    <property type="entry name" value="ABC_6TM_VMR1_D2_like"/>
    <property type="match status" value="1"/>
</dbReference>
<feature type="transmembrane region" description="Helical" evidence="11">
    <location>
        <begin position="1493"/>
        <end position="1513"/>
    </location>
</feature>
<dbReference type="GO" id="GO:0016887">
    <property type="term" value="F:ATP hydrolysis activity"/>
    <property type="evidence" value="ECO:0007669"/>
    <property type="project" value="InterPro"/>
</dbReference>
<dbReference type="Pfam" id="PF00005">
    <property type="entry name" value="ABC_tran"/>
    <property type="match status" value="3"/>
</dbReference>
<gene>
    <name evidence="14" type="ORF">BGW38_010626</name>
</gene>
<dbReference type="FunFam" id="3.40.50.300:FF:001958">
    <property type="entry name" value="ATP binding cassette subfamily C member 11"/>
    <property type="match status" value="1"/>
</dbReference>
<dbReference type="PROSITE" id="PS50893">
    <property type="entry name" value="ABC_TRANSPORTER_2"/>
    <property type="match status" value="2"/>
</dbReference>
<feature type="transmembrane region" description="Helical" evidence="11">
    <location>
        <begin position="323"/>
        <end position="344"/>
    </location>
</feature>
<evidence type="ECO:0000256" key="9">
    <source>
        <dbReference type="ARBA" id="ARBA00023180"/>
    </source>
</evidence>
<feature type="transmembrane region" description="Helical" evidence="11">
    <location>
        <begin position="275"/>
        <end position="292"/>
    </location>
</feature>
<dbReference type="OrthoDB" id="6500128at2759"/>
<dbReference type="InterPro" id="IPR003593">
    <property type="entry name" value="AAA+_ATPase"/>
</dbReference>